<accession>A0A0A9EQT4</accession>
<dbReference type="EMBL" id="GBRH01197675">
    <property type="protein sequence ID" value="JAE00221.1"/>
    <property type="molecule type" value="Transcribed_RNA"/>
</dbReference>
<proteinExistence type="predicted"/>
<dbReference type="AlphaFoldDB" id="A0A0A9EQT4"/>
<protein>
    <submittedName>
        <fullName evidence="1">Uncharacterized protein</fullName>
    </submittedName>
</protein>
<reference evidence="1" key="1">
    <citation type="submission" date="2014-09" db="EMBL/GenBank/DDBJ databases">
        <authorList>
            <person name="Magalhaes I.L.F."/>
            <person name="Oliveira U."/>
            <person name="Santos F.R."/>
            <person name="Vidigal T.H.D.A."/>
            <person name="Brescovit A.D."/>
            <person name="Santos A.J."/>
        </authorList>
    </citation>
    <scope>NUCLEOTIDE SEQUENCE</scope>
    <source>
        <tissue evidence="1">Shoot tissue taken approximately 20 cm above the soil surface</tissue>
    </source>
</reference>
<name>A0A0A9EQT4_ARUDO</name>
<reference evidence="1" key="2">
    <citation type="journal article" date="2015" name="Data Brief">
        <title>Shoot transcriptome of the giant reed, Arundo donax.</title>
        <authorList>
            <person name="Barrero R.A."/>
            <person name="Guerrero F.D."/>
            <person name="Moolhuijzen P."/>
            <person name="Goolsby J.A."/>
            <person name="Tidwell J."/>
            <person name="Bellgard S.E."/>
            <person name="Bellgard M.I."/>
        </authorList>
    </citation>
    <scope>NUCLEOTIDE SEQUENCE</scope>
    <source>
        <tissue evidence="1">Shoot tissue taken approximately 20 cm above the soil surface</tissue>
    </source>
</reference>
<sequence length="16" mass="1985">MIPLVRHPLHESTRIW</sequence>
<evidence type="ECO:0000313" key="1">
    <source>
        <dbReference type="EMBL" id="JAE00221.1"/>
    </source>
</evidence>
<organism evidence="1">
    <name type="scientific">Arundo donax</name>
    <name type="common">Giant reed</name>
    <name type="synonym">Donax arundinaceus</name>
    <dbReference type="NCBI Taxonomy" id="35708"/>
    <lineage>
        <taxon>Eukaryota</taxon>
        <taxon>Viridiplantae</taxon>
        <taxon>Streptophyta</taxon>
        <taxon>Embryophyta</taxon>
        <taxon>Tracheophyta</taxon>
        <taxon>Spermatophyta</taxon>
        <taxon>Magnoliopsida</taxon>
        <taxon>Liliopsida</taxon>
        <taxon>Poales</taxon>
        <taxon>Poaceae</taxon>
        <taxon>PACMAD clade</taxon>
        <taxon>Arundinoideae</taxon>
        <taxon>Arundineae</taxon>
        <taxon>Arundo</taxon>
    </lineage>
</organism>